<organism evidence="2 3">
    <name type="scientific">Araneus ventricosus</name>
    <name type="common">Orbweaver spider</name>
    <name type="synonym">Epeira ventricosa</name>
    <dbReference type="NCBI Taxonomy" id="182803"/>
    <lineage>
        <taxon>Eukaryota</taxon>
        <taxon>Metazoa</taxon>
        <taxon>Ecdysozoa</taxon>
        <taxon>Arthropoda</taxon>
        <taxon>Chelicerata</taxon>
        <taxon>Arachnida</taxon>
        <taxon>Araneae</taxon>
        <taxon>Araneomorphae</taxon>
        <taxon>Entelegynae</taxon>
        <taxon>Araneoidea</taxon>
        <taxon>Araneidae</taxon>
        <taxon>Araneus</taxon>
    </lineage>
</organism>
<name>A0A4Y2B9M1_ARAVE</name>
<dbReference type="OrthoDB" id="2139348at2759"/>
<protein>
    <submittedName>
        <fullName evidence="2">Uncharacterized protein</fullName>
    </submittedName>
</protein>
<evidence type="ECO:0000313" key="2">
    <source>
        <dbReference type="EMBL" id="GBL89051.1"/>
    </source>
</evidence>
<sequence>MVIGSLDWKVTLQKTKAAKRKLKQERYEERNKILTGVSSSSMDLSNECKLKERMCEHLDLSAPSAIIESGAQNTDDVTVKPVATKLSAVARTLDRFSISDRAGAAIVSAALQYVGIISESNVSNVVDRNKIRLERTKARTTLSSQSVIKDYDHEQFGLYFDRRKDGTLSMDDSRKKVIIEEHISLVKEPGSEYIGHLSINFGRQKIIGNNIYSFLSCVDNDIDVTKLVATEHLSTRVSKEGDLKDVIDPVIKRNEFFGPPENVLISMLADDRNRIREFALRRILKARKVKRSAATTTIGTNNIRIFNLPAFDLCAMDYVDLIKWENVSEPPLTERFSGDMIAETIVKPSNHSGGNTTNYQRASLSY</sequence>
<dbReference type="Proteomes" id="UP000499080">
    <property type="component" value="Unassembled WGS sequence"/>
</dbReference>
<dbReference type="PANTHER" id="PTHR46409:SF1">
    <property type="entry name" value="HTH PSQ-TYPE DOMAIN-CONTAINING PROTEIN"/>
    <property type="match status" value="1"/>
</dbReference>
<dbReference type="EMBL" id="BGPR01000063">
    <property type="protein sequence ID" value="GBL89051.1"/>
    <property type="molecule type" value="Genomic_DNA"/>
</dbReference>
<keyword evidence="3" id="KW-1185">Reference proteome</keyword>
<dbReference type="PANTHER" id="PTHR46409">
    <property type="entry name" value="HTH PSQ-TYPE DOMAIN-CONTAINING PROTEIN"/>
    <property type="match status" value="1"/>
</dbReference>
<feature type="region of interest" description="Disordered" evidence="1">
    <location>
        <begin position="347"/>
        <end position="366"/>
    </location>
</feature>
<dbReference type="AlphaFoldDB" id="A0A4Y2B9M1"/>
<accession>A0A4Y2B9M1</accession>
<gene>
    <name evidence="2" type="ORF">AVEN_255193_1</name>
</gene>
<evidence type="ECO:0000256" key="1">
    <source>
        <dbReference type="SAM" id="MobiDB-lite"/>
    </source>
</evidence>
<evidence type="ECO:0000313" key="3">
    <source>
        <dbReference type="Proteomes" id="UP000499080"/>
    </source>
</evidence>
<comment type="caution">
    <text evidence="2">The sequence shown here is derived from an EMBL/GenBank/DDBJ whole genome shotgun (WGS) entry which is preliminary data.</text>
</comment>
<reference evidence="2 3" key="1">
    <citation type="journal article" date="2019" name="Sci. Rep.">
        <title>Orb-weaving spider Araneus ventricosus genome elucidates the spidroin gene catalogue.</title>
        <authorList>
            <person name="Kono N."/>
            <person name="Nakamura H."/>
            <person name="Ohtoshi R."/>
            <person name="Moran D.A.P."/>
            <person name="Shinohara A."/>
            <person name="Yoshida Y."/>
            <person name="Fujiwara M."/>
            <person name="Mori M."/>
            <person name="Tomita M."/>
            <person name="Arakawa K."/>
        </authorList>
    </citation>
    <scope>NUCLEOTIDE SEQUENCE [LARGE SCALE GENOMIC DNA]</scope>
</reference>
<proteinExistence type="predicted"/>